<gene>
    <name evidence="1" type="ORF">O6H91_17G038100</name>
</gene>
<comment type="caution">
    <text evidence="1">The sequence shown here is derived from an EMBL/GenBank/DDBJ whole genome shotgun (WGS) entry which is preliminary data.</text>
</comment>
<keyword evidence="2" id="KW-1185">Reference proteome</keyword>
<sequence>MSDAKLSRPATWLRPLLNLTLQIDHSHAPKYVTGESIQVSDEDSEGEADGKCQGKGTLEVSSGLLHSYTSEQKLATTMDTLNGREYQFSEVETQFLKQSHQSTTMCYEQQGKVLSGKGTWLKACPVQEPMLDLNAERPTEPVVKLVTSQCSDELRSSSGPALSEGSRLQGPENSATLMDSPVTTQGSEPRQFACSYCQRKFPTSQALGGHQNAHKRERSVARRVQRCNNTLAQRYSSLPPLQPNGCPGFTLQPTVLNRSLGVQAHSAIHKAQNIVSKMSLQGAYVLPQGHHGWLHPSVTSHPAVGKCILPDLTNKQGNGIARFNDSSQVLPKRAFTPFFDSDSDSKKWPGSFHHVVQAGDQDDGSSQTISITNDAKCLSTSQTQTWDVSKLADHLEESPRLDLSLRLGLT</sequence>
<organism evidence="1 2">
    <name type="scientific">Diphasiastrum complanatum</name>
    <name type="common">Issler's clubmoss</name>
    <name type="synonym">Lycopodium complanatum</name>
    <dbReference type="NCBI Taxonomy" id="34168"/>
    <lineage>
        <taxon>Eukaryota</taxon>
        <taxon>Viridiplantae</taxon>
        <taxon>Streptophyta</taxon>
        <taxon>Embryophyta</taxon>
        <taxon>Tracheophyta</taxon>
        <taxon>Lycopodiopsida</taxon>
        <taxon>Lycopodiales</taxon>
        <taxon>Lycopodiaceae</taxon>
        <taxon>Lycopodioideae</taxon>
        <taxon>Diphasiastrum</taxon>
    </lineage>
</organism>
<proteinExistence type="predicted"/>
<dbReference type="Proteomes" id="UP001162992">
    <property type="component" value="Chromosome 17"/>
</dbReference>
<accession>A0ACC2B5T9</accession>
<evidence type="ECO:0000313" key="2">
    <source>
        <dbReference type="Proteomes" id="UP001162992"/>
    </source>
</evidence>
<name>A0ACC2B5T9_DIPCM</name>
<reference evidence="2" key="1">
    <citation type="journal article" date="2024" name="Proc. Natl. Acad. Sci. U.S.A.">
        <title>Extraordinary preservation of gene collinearity over three hundred million years revealed in homosporous lycophytes.</title>
        <authorList>
            <person name="Li C."/>
            <person name="Wickell D."/>
            <person name="Kuo L.Y."/>
            <person name="Chen X."/>
            <person name="Nie B."/>
            <person name="Liao X."/>
            <person name="Peng D."/>
            <person name="Ji J."/>
            <person name="Jenkins J."/>
            <person name="Williams M."/>
            <person name="Shu S."/>
            <person name="Plott C."/>
            <person name="Barry K."/>
            <person name="Rajasekar S."/>
            <person name="Grimwood J."/>
            <person name="Han X."/>
            <person name="Sun S."/>
            <person name="Hou Z."/>
            <person name="He W."/>
            <person name="Dai G."/>
            <person name="Sun C."/>
            <person name="Schmutz J."/>
            <person name="Leebens-Mack J.H."/>
            <person name="Li F.W."/>
            <person name="Wang L."/>
        </authorList>
    </citation>
    <scope>NUCLEOTIDE SEQUENCE [LARGE SCALE GENOMIC DNA]</scope>
    <source>
        <strain evidence="2">cv. PW_Plant_1</strain>
    </source>
</reference>
<protein>
    <submittedName>
        <fullName evidence="1">Uncharacterized protein</fullName>
    </submittedName>
</protein>
<evidence type="ECO:0000313" key="1">
    <source>
        <dbReference type="EMBL" id="KAJ7525141.1"/>
    </source>
</evidence>
<dbReference type="EMBL" id="CM055108">
    <property type="protein sequence ID" value="KAJ7525141.1"/>
    <property type="molecule type" value="Genomic_DNA"/>
</dbReference>